<dbReference type="Gene3D" id="3.10.129.10">
    <property type="entry name" value="Hotdog Thioesterase"/>
    <property type="match status" value="1"/>
</dbReference>
<dbReference type="EMBL" id="CAXAMM010017779">
    <property type="protein sequence ID" value="CAK9041955.1"/>
    <property type="molecule type" value="Genomic_DNA"/>
</dbReference>
<dbReference type="Proteomes" id="UP001642464">
    <property type="component" value="Unassembled WGS sequence"/>
</dbReference>
<accession>A0ABP0LN05</accession>
<dbReference type="CDD" id="cd00077">
    <property type="entry name" value="HDc"/>
    <property type="match status" value="1"/>
</dbReference>
<proteinExistence type="predicted"/>
<dbReference type="PANTHER" id="PTHR43155">
    <property type="entry name" value="CYCLIC DI-GMP PHOSPHODIESTERASE PA4108-RELATED"/>
    <property type="match status" value="1"/>
</dbReference>
<dbReference type="CDD" id="cd03440">
    <property type="entry name" value="hot_dog"/>
    <property type="match status" value="1"/>
</dbReference>
<protein>
    <submittedName>
        <fullName evidence="2">3'3'-cGAMP-specific phosphodiesterase 3 (3'3'-cGAMP PDE 3) (V-cGAP3)</fullName>
    </submittedName>
</protein>
<dbReference type="SUPFAM" id="SSF54637">
    <property type="entry name" value="Thioesterase/thiol ester dehydrase-isomerase"/>
    <property type="match status" value="1"/>
</dbReference>
<sequence length="416" mass="45175">MLEAQDVEIARPYAEFAADEAYLDDIAVAFGLVIDAKSSFTSGHSTRVALYTDLIAIELGLSERRRRWLWRCALLHDVGKLGVSNAILDKPGKLNDEEWTIMRDHARHSENILSRIPVFEEISAVASAHHERLDGKGYPNGLAGDEVTLEMRIISVADIFDALTAARPYRPAMDVETALSTIEREVGNGGYSAGLFAQLIDGPAAVMLKSPPPLDTPIKLRASERGGSEAVHGDRVIAVASPAEIVIDPPALPSNDDIAVAHDCFLDDADGEHLLPYCFVCGNKRSKEDGLRLFTGPAPDSPVNADFWTPAADLGGEDGLVKPEFLWAALDCPSAFALRNGLKLALLGRLAVDIRRRPKPGEKLIITAWKTGQEGRKYFSSSALYDESREIIAAANAVWVELNDPAFLAKLKAENA</sequence>
<dbReference type="InterPro" id="IPR037522">
    <property type="entry name" value="HD_GYP_dom"/>
</dbReference>
<evidence type="ECO:0000259" key="1">
    <source>
        <dbReference type="PROSITE" id="PS51832"/>
    </source>
</evidence>
<reference evidence="2 4" key="1">
    <citation type="submission" date="2024-02" db="EMBL/GenBank/DDBJ databases">
        <authorList>
            <person name="Chen Y."/>
            <person name="Shah S."/>
            <person name="Dougan E. K."/>
            <person name="Thang M."/>
            <person name="Chan C."/>
        </authorList>
    </citation>
    <scope>NUCLEOTIDE SEQUENCE [LARGE SCALE GENOMIC DNA]</scope>
</reference>
<name>A0ABP0LN05_9DINO</name>
<dbReference type="PROSITE" id="PS51832">
    <property type="entry name" value="HD_GYP"/>
    <property type="match status" value="1"/>
</dbReference>
<organism evidence="2 4">
    <name type="scientific">Durusdinium trenchii</name>
    <dbReference type="NCBI Taxonomy" id="1381693"/>
    <lineage>
        <taxon>Eukaryota</taxon>
        <taxon>Sar</taxon>
        <taxon>Alveolata</taxon>
        <taxon>Dinophyceae</taxon>
        <taxon>Suessiales</taxon>
        <taxon>Symbiodiniaceae</taxon>
        <taxon>Durusdinium</taxon>
    </lineage>
</organism>
<dbReference type="InterPro" id="IPR029069">
    <property type="entry name" value="HotDog_dom_sf"/>
</dbReference>
<evidence type="ECO:0000313" key="2">
    <source>
        <dbReference type="EMBL" id="CAK9039444.1"/>
    </source>
</evidence>
<dbReference type="SUPFAM" id="SSF109604">
    <property type="entry name" value="HD-domain/PDEase-like"/>
    <property type="match status" value="1"/>
</dbReference>
<dbReference type="Pfam" id="PF13487">
    <property type="entry name" value="HD_5"/>
    <property type="match status" value="1"/>
</dbReference>
<dbReference type="SMART" id="SM00471">
    <property type="entry name" value="HDc"/>
    <property type="match status" value="1"/>
</dbReference>
<evidence type="ECO:0000313" key="4">
    <source>
        <dbReference type="Proteomes" id="UP001642464"/>
    </source>
</evidence>
<gene>
    <name evidence="2" type="ORF">SCF082_LOCUS23076</name>
    <name evidence="3" type="ORF">SCF082_LOCUS24186</name>
</gene>
<feature type="domain" description="HD-GYP" evidence="1">
    <location>
        <begin position="19"/>
        <end position="214"/>
    </location>
</feature>
<dbReference type="EMBL" id="CAXAMM010016668">
    <property type="protein sequence ID" value="CAK9039444.1"/>
    <property type="molecule type" value="Genomic_DNA"/>
</dbReference>
<dbReference type="Gene3D" id="1.10.3210.10">
    <property type="entry name" value="Hypothetical protein af1432"/>
    <property type="match status" value="1"/>
</dbReference>
<dbReference type="InterPro" id="IPR003607">
    <property type="entry name" value="HD/PDEase_dom"/>
</dbReference>
<dbReference type="PANTHER" id="PTHR43155:SF2">
    <property type="entry name" value="CYCLIC DI-GMP PHOSPHODIESTERASE PA4108"/>
    <property type="match status" value="1"/>
</dbReference>
<comment type="caution">
    <text evidence="2">The sequence shown here is derived from an EMBL/GenBank/DDBJ whole genome shotgun (WGS) entry which is preliminary data.</text>
</comment>
<evidence type="ECO:0000313" key="3">
    <source>
        <dbReference type="EMBL" id="CAK9041955.1"/>
    </source>
</evidence>
<keyword evidence="4" id="KW-1185">Reference proteome</keyword>